<keyword evidence="2" id="KW-1185">Reference proteome</keyword>
<organism evidence="1 2">
    <name type="scientific">Tripterygium wilfordii</name>
    <name type="common">Thunder God vine</name>
    <dbReference type="NCBI Taxonomy" id="458696"/>
    <lineage>
        <taxon>Eukaryota</taxon>
        <taxon>Viridiplantae</taxon>
        <taxon>Streptophyta</taxon>
        <taxon>Embryophyta</taxon>
        <taxon>Tracheophyta</taxon>
        <taxon>Spermatophyta</taxon>
        <taxon>Magnoliopsida</taxon>
        <taxon>eudicotyledons</taxon>
        <taxon>Gunneridae</taxon>
        <taxon>Pentapetalae</taxon>
        <taxon>rosids</taxon>
        <taxon>fabids</taxon>
        <taxon>Celastrales</taxon>
        <taxon>Celastraceae</taxon>
        <taxon>Tripterygium</taxon>
    </lineage>
</organism>
<evidence type="ECO:0000313" key="1">
    <source>
        <dbReference type="EMBL" id="KAF5743788.1"/>
    </source>
</evidence>
<name>A0A7J7DC10_TRIWF</name>
<reference evidence="1 2" key="1">
    <citation type="journal article" date="2020" name="Nat. Commun.">
        <title>Genome of Tripterygium wilfordii and identification of cytochrome P450 involved in triptolide biosynthesis.</title>
        <authorList>
            <person name="Tu L."/>
            <person name="Su P."/>
            <person name="Zhang Z."/>
            <person name="Gao L."/>
            <person name="Wang J."/>
            <person name="Hu T."/>
            <person name="Zhou J."/>
            <person name="Zhang Y."/>
            <person name="Zhao Y."/>
            <person name="Liu Y."/>
            <person name="Song Y."/>
            <person name="Tong Y."/>
            <person name="Lu Y."/>
            <person name="Yang J."/>
            <person name="Xu C."/>
            <person name="Jia M."/>
            <person name="Peters R.J."/>
            <person name="Huang L."/>
            <person name="Gao W."/>
        </authorList>
    </citation>
    <scope>NUCLEOTIDE SEQUENCE [LARGE SCALE GENOMIC DNA]</scope>
    <source>
        <strain evidence="2">cv. XIE 37</strain>
        <tissue evidence="1">Leaf</tissue>
    </source>
</reference>
<evidence type="ECO:0000313" key="2">
    <source>
        <dbReference type="Proteomes" id="UP000593562"/>
    </source>
</evidence>
<sequence>MKQNIKGMWPEIARKFNLVAATTEKQKKKETENLIRMYEIPKAKQTNNGMESLTSFGQTQVRKERCKLEQKLRRLCHNIPSFLPSFLFNQVTTMAILVKSRK</sequence>
<dbReference type="AlphaFoldDB" id="A0A7J7DC10"/>
<dbReference type="EMBL" id="JAAARO010000008">
    <property type="protein sequence ID" value="KAF5743788.1"/>
    <property type="molecule type" value="Genomic_DNA"/>
</dbReference>
<proteinExistence type="predicted"/>
<dbReference type="InParanoid" id="A0A7J7DC10"/>
<accession>A0A7J7DC10</accession>
<comment type="caution">
    <text evidence="1">The sequence shown here is derived from an EMBL/GenBank/DDBJ whole genome shotgun (WGS) entry which is preliminary data.</text>
</comment>
<dbReference type="Proteomes" id="UP000593562">
    <property type="component" value="Unassembled WGS sequence"/>
</dbReference>
<protein>
    <submittedName>
        <fullName evidence="1">Uncharacterized protein</fullName>
    </submittedName>
</protein>
<gene>
    <name evidence="1" type="ORF">HS088_TW08G00376</name>
</gene>